<organism evidence="3 4">
    <name type="scientific">Gimesia maris</name>
    <dbReference type="NCBI Taxonomy" id="122"/>
    <lineage>
        <taxon>Bacteria</taxon>
        <taxon>Pseudomonadati</taxon>
        <taxon>Planctomycetota</taxon>
        <taxon>Planctomycetia</taxon>
        <taxon>Planctomycetales</taxon>
        <taxon>Planctomycetaceae</taxon>
        <taxon>Gimesia</taxon>
    </lineage>
</organism>
<feature type="non-terminal residue" evidence="3">
    <location>
        <position position="182"/>
    </location>
</feature>
<protein>
    <recommendedName>
        <fullName evidence="5">Integrase</fullName>
    </recommendedName>
</protein>
<dbReference type="GO" id="GO:0003677">
    <property type="term" value="F:DNA binding"/>
    <property type="evidence" value="ECO:0007669"/>
    <property type="project" value="InterPro"/>
</dbReference>
<evidence type="ECO:0000313" key="3">
    <source>
        <dbReference type="EMBL" id="HCO24894.1"/>
    </source>
</evidence>
<dbReference type="SUPFAM" id="SSF56349">
    <property type="entry name" value="DNA breaking-rejoining enzymes"/>
    <property type="match status" value="1"/>
</dbReference>
<dbReference type="Gene3D" id="1.10.443.10">
    <property type="entry name" value="Intergrase catalytic core"/>
    <property type="match status" value="1"/>
</dbReference>
<reference evidence="3 4" key="1">
    <citation type="journal article" date="2018" name="Nat. Biotechnol.">
        <title>A standardized bacterial taxonomy based on genome phylogeny substantially revises the tree of life.</title>
        <authorList>
            <person name="Parks D.H."/>
            <person name="Chuvochina M."/>
            <person name="Waite D.W."/>
            <person name="Rinke C."/>
            <person name="Skarshewski A."/>
            <person name="Chaumeil P.A."/>
            <person name="Hugenholtz P."/>
        </authorList>
    </citation>
    <scope>NUCLEOTIDE SEQUENCE [LARGE SCALE GENOMIC DNA]</scope>
    <source>
        <strain evidence="3">UBA9375</strain>
    </source>
</reference>
<proteinExistence type="predicted"/>
<feature type="region of interest" description="Disordered" evidence="2">
    <location>
        <begin position="146"/>
        <end position="182"/>
    </location>
</feature>
<evidence type="ECO:0000256" key="2">
    <source>
        <dbReference type="SAM" id="MobiDB-lite"/>
    </source>
</evidence>
<dbReference type="GO" id="GO:0015074">
    <property type="term" value="P:DNA integration"/>
    <property type="evidence" value="ECO:0007669"/>
    <property type="project" value="InterPro"/>
</dbReference>
<accession>A0A3D3R7M0</accession>
<dbReference type="EMBL" id="DQAY01000112">
    <property type="protein sequence ID" value="HCO24894.1"/>
    <property type="molecule type" value="Genomic_DNA"/>
</dbReference>
<name>A0A3D3R7M0_9PLAN</name>
<gene>
    <name evidence="3" type="ORF">DIT97_18385</name>
</gene>
<keyword evidence="1" id="KW-0233">DNA recombination</keyword>
<dbReference type="GO" id="GO:0006310">
    <property type="term" value="P:DNA recombination"/>
    <property type="evidence" value="ECO:0007669"/>
    <property type="project" value="UniProtKB-KW"/>
</dbReference>
<evidence type="ECO:0000256" key="1">
    <source>
        <dbReference type="ARBA" id="ARBA00023172"/>
    </source>
</evidence>
<evidence type="ECO:0008006" key="5">
    <source>
        <dbReference type="Google" id="ProtNLM"/>
    </source>
</evidence>
<evidence type="ECO:0000313" key="4">
    <source>
        <dbReference type="Proteomes" id="UP000263642"/>
    </source>
</evidence>
<sequence>IIITSPKTEHHPDGGTRVIPLFPELKPELEKAFELSPEGAVYVVDERFRKAANGENGWLNANLRTTFQKIIKKAGLVPWPRPFQNLRASRETELVERFPIQTVTSWLGNSPRIAMKHYLQTTETHFEDALKVDPETTHYATQSASAMRRNRSQVEMDKCKNPEKNSVSRGSSALKVAGTGFE</sequence>
<feature type="compositionally biased region" description="Basic and acidic residues" evidence="2">
    <location>
        <begin position="152"/>
        <end position="163"/>
    </location>
</feature>
<dbReference type="AlphaFoldDB" id="A0A3D3R7M0"/>
<dbReference type="InterPro" id="IPR013762">
    <property type="entry name" value="Integrase-like_cat_sf"/>
</dbReference>
<feature type="non-terminal residue" evidence="3">
    <location>
        <position position="1"/>
    </location>
</feature>
<dbReference type="InterPro" id="IPR011010">
    <property type="entry name" value="DNA_brk_join_enz"/>
</dbReference>
<dbReference type="Proteomes" id="UP000263642">
    <property type="component" value="Unassembled WGS sequence"/>
</dbReference>
<comment type="caution">
    <text evidence="3">The sequence shown here is derived from an EMBL/GenBank/DDBJ whole genome shotgun (WGS) entry which is preliminary data.</text>
</comment>